<proteinExistence type="predicted"/>
<dbReference type="NCBIfam" id="TIGR00696">
    <property type="entry name" value="wecG_tagA_cpsF"/>
    <property type="match status" value="1"/>
</dbReference>
<reference evidence="4 5" key="1">
    <citation type="submission" date="2019-02" db="EMBL/GenBank/DDBJ databases">
        <title>Deep-cultivation of Planctomycetes and their phenomic and genomic characterization uncovers novel biology.</title>
        <authorList>
            <person name="Wiegand S."/>
            <person name="Jogler M."/>
            <person name="Boedeker C."/>
            <person name="Pinto D."/>
            <person name="Vollmers J."/>
            <person name="Rivas-Marin E."/>
            <person name="Kohn T."/>
            <person name="Peeters S.H."/>
            <person name="Heuer A."/>
            <person name="Rast P."/>
            <person name="Oberbeckmann S."/>
            <person name="Bunk B."/>
            <person name="Jeske O."/>
            <person name="Meyerdierks A."/>
            <person name="Storesund J.E."/>
            <person name="Kallscheuer N."/>
            <person name="Luecker S."/>
            <person name="Lage O.M."/>
            <person name="Pohl T."/>
            <person name="Merkel B.J."/>
            <person name="Hornburger P."/>
            <person name="Mueller R.-W."/>
            <person name="Bruemmer F."/>
            <person name="Labrenz M."/>
            <person name="Spormann A.M."/>
            <person name="Op Den Camp H."/>
            <person name="Overmann J."/>
            <person name="Amann R."/>
            <person name="Jetten M.S.M."/>
            <person name="Mascher T."/>
            <person name="Medema M.H."/>
            <person name="Devos D.P."/>
            <person name="Kaster A.-K."/>
            <person name="Ovreas L."/>
            <person name="Rohde M."/>
            <person name="Galperin M.Y."/>
            <person name="Jogler C."/>
        </authorList>
    </citation>
    <scope>NUCLEOTIDE SEQUENCE [LARGE SCALE GENOMIC DNA]</scope>
    <source>
        <strain evidence="4 5">Pla52o</strain>
    </source>
</reference>
<dbReference type="Proteomes" id="UP000316304">
    <property type="component" value="Unassembled WGS sequence"/>
</dbReference>
<feature type="region of interest" description="Disordered" evidence="3">
    <location>
        <begin position="26"/>
        <end position="46"/>
    </location>
</feature>
<evidence type="ECO:0000313" key="5">
    <source>
        <dbReference type="Proteomes" id="UP000316304"/>
    </source>
</evidence>
<dbReference type="AlphaFoldDB" id="A0A5C6CFQ8"/>
<evidence type="ECO:0000313" key="4">
    <source>
        <dbReference type="EMBL" id="TWU22086.1"/>
    </source>
</evidence>
<dbReference type="PANTHER" id="PTHR34136">
    <property type="match status" value="1"/>
</dbReference>
<accession>A0A5C6CFQ8</accession>
<organism evidence="4 5">
    <name type="scientific">Novipirellula galeiformis</name>
    <dbReference type="NCBI Taxonomy" id="2528004"/>
    <lineage>
        <taxon>Bacteria</taxon>
        <taxon>Pseudomonadati</taxon>
        <taxon>Planctomycetota</taxon>
        <taxon>Planctomycetia</taxon>
        <taxon>Pirellulales</taxon>
        <taxon>Pirellulaceae</taxon>
        <taxon>Novipirellula</taxon>
    </lineage>
</organism>
<dbReference type="EMBL" id="SJPT01000005">
    <property type="protein sequence ID" value="TWU22086.1"/>
    <property type="molecule type" value="Genomic_DNA"/>
</dbReference>
<gene>
    <name evidence="4" type="primary">tagA_2</name>
    <name evidence="4" type="ORF">Pla52o_31340</name>
</gene>
<sequence>MNPLDQPMHAMNNLSPVVCPESIAAMPRSNDSHDQPNESIAAGPMSPAFPEQKRSVIWDVPFDHTTLDEAVDRIESLVRQGTPSYVITANLNYCMLNHRDRDLRPVTEDADLILADGQPIVLRSRMSKAALPERVAGSEMIYNIAERCRDHGWGIYFLGGEPGVALKCAEQLVAMYPGLKIAGVESPPFRALNEAEQVEQDQRIQQSGAAILLVAFGQPKGEKWIHKNYKRLGVPVSIQLGASFDFIAGTAKRAPLVWQKIGMEWAYRMCSDPKRLVPRYALNATFLLGALVEDWKRLVTGWGMGDWSNDSDPNRPSR</sequence>
<keyword evidence="5" id="KW-1185">Reference proteome</keyword>
<evidence type="ECO:0000256" key="3">
    <source>
        <dbReference type="SAM" id="MobiDB-lite"/>
    </source>
</evidence>
<protein>
    <submittedName>
        <fullName evidence="4">Putative N-acetylmannosaminyltransferase</fullName>
        <ecNumber evidence="4">2.4.1.187</ecNumber>
    </submittedName>
</protein>
<dbReference type="PANTHER" id="PTHR34136:SF1">
    <property type="entry name" value="UDP-N-ACETYL-D-MANNOSAMINURONIC ACID TRANSFERASE"/>
    <property type="match status" value="1"/>
</dbReference>
<evidence type="ECO:0000256" key="2">
    <source>
        <dbReference type="ARBA" id="ARBA00022679"/>
    </source>
</evidence>
<keyword evidence="1 4" id="KW-0328">Glycosyltransferase</keyword>
<dbReference type="CDD" id="cd06533">
    <property type="entry name" value="Glyco_transf_WecG_TagA"/>
    <property type="match status" value="1"/>
</dbReference>
<comment type="caution">
    <text evidence="4">The sequence shown here is derived from an EMBL/GenBank/DDBJ whole genome shotgun (WGS) entry which is preliminary data.</text>
</comment>
<dbReference type="GO" id="GO:0047244">
    <property type="term" value="F:N-acetylglucosaminyldiphosphoundecaprenol N-acetyl-beta-D-mannosaminyltransferase activity"/>
    <property type="evidence" value="ECO:0007669"/>
    <property type="project" value="UniProtKB-EC"/>
</dbReference>
<dbReference type="Pfam" id="PF03808">
    <property type="entry name" value="Glyco_tran_WecG"/>
    <property type="match status" value="1"/>
</dbReference>
<dbReference type="EC" id="2.4.1.187" evidence="4"/>
<name>A0A5C6CFQ8_9BACT</name>
<keyword evidence="2 4" id="KW-0808">Transferase</keyword>
<dbReference type="InterPro" id="IPR004629">
    <property type="entry name" value="WecG_TagA_CpsF"/>
</dbReference>
<evidence type="ECO:0000256" key="1">
    <source>
        <dbReference type="ARBA" id="ARBA00022676"/>
    </source>
</evidence>